<dbReference type="HOGENOM" id="CLU_2109415_0_0_1"/>
<name>A0A0C9WT60_9AGAR</name>
<gene>
    <name evidence="1" type="ORF">K443DRAFT_340218</name>
</gene>
<evidence type="ECO:0000313" key="2">
    <source>
        <dbReference type="Proteomes" id="UP000054477"/>
    </source>
</evidence>
<accession>A0A0C9WT60</accession>
<protein>
    <submittedName>
        <fullName evidence="1">Uncharacterized protein</fullName>
    </submittedName>
</protein>
<organism evidence="1 2">
    <name type="scientific">Laccaria amethystina LaAM-08-1</name>
    <dbReference type="NCBI Taxonomy" id="1095629"/>
    <lineage>
        <taxon>Eukaryota</taxon>
        <taxon>Fungi</taxon>
        <taxon>Dikarya</taxon>
        <taxon>Basidiomycota</taxon>
        <taxon>Agaricomycotina</taxon>
        <taxon>Agaricomycetes</taxon>
        <taxon>Agaricomycetidae</taxon>
        <taxon>Agaricales</taxon>
        <taxon>Agaricineae</taxon>
        <taxon>Hydnangiaceae</taxon>
        <taxon>Laccaria</taxon>
    </lineage>
</organism>
<reference evidence="2" key="2">
    <citation type="submission" date="2015-01" db="EMBL/GenBank/DDBJ databases">
        <title>Evolutionary Origins and Diversification of the Mycorrhizal Mutualists.</title>
        <authorList>
            <consortium name="DOE Joint Genome Institute"/>
            <consortium name="Mycorrhizal Genomics Consortium"/>
            <person name="Kohler A."/>
            <person name="Kuo A."/>
            <person name="Nagy L.G."/>
            <person name="Floudas D."/>
            <person name="Copeland A."/>
            <person name="Barry K.W."/>
            <person name="Cichocki N."/>
            <person name="Veneault-Fourrey C."/>
            <person name="LaButti K."/>
            <person name="Lindquist E.A."/>
            <person name="Lipzen A."/>
            <person name="Lundell T."/>
            <person name="Morin E."/>
            <person name="Murat C."/>
            <person name="Riley R."/>
            <person name="Ohm R."/>
            <person name="Sun H."/>
            <person name="Tunlid A."/>
            <person name="Henrissat B."/>
            <person name="Grigoriev I.V."/>
            <person name="Hibbett D.S."/>
            <person name="Martin F."/>
        </authorList>
    </citation>
    <scope>NUCLEOTIDE SEQUENCE [LARGE SCALE GENOMIC DNA]</scope>
    <source>
        <strain evidence="2">LaAM-08-1</strain>
    </source>
</reference>
<evidence type="ECO:0000313" key="1">
    <source>
        <dbReference type="EMBL" id="KIJ95030.1"/>
    </source>
</evidence>
<dbReference type="EMBL" id="KN838770">
    <property type="protein sequence ID" value="KIJ95030.1"/>
    <property type="molecule type" value="Genomic_DNA"/>
</dbReference>
<keyword evidence="2" id="KW-1185">Reference proteome</keyword>
<dbReference type="Proteomes" id="UP000054477">
    <property type="component" value="Unassembled WGS sequence"/>
</dbReference>
<reference evidence="1 2" key="1">
    <citation type="submission" date="2014-04" db="EMBL/GenBank/DDBJ databases">
        <authorList>
            <consortium name="DOE Joint Genome Institute"/>
            <person name="Kuo A."/>
            <person name="Kohler A."/>
            <person name="Nagy L.G."/>
            <person name="Floudas D."/>
            <person name="Copeland A."/>
            <person name="Barry K.W."/>
            <person name="Cichocki N."/>
            <person name="Veneault-Fourrey C."/>
            <person name="LaButti K."/>
            <person name="Lindquist E.A."/>
            <person name="Lipzen A."/>
            <person name="Lundell T."/>
            <person name="Morin E."/>
            <person name="Murat C."/>
            <person name="Sun H."/>
            <person name="Tunlid A."/>
            <person name="Henrissat B."/>
            <person name="Grigoriev I.V."/>
            <person name="Hibbett D.S."/>
            <person name="Martin F."/>
            <person name="Nordberg H.P."/>
            <person name="Cantor M.N."/>
            <person name="Hua S.X."/>
        </authorList>
    </citation>
    <scope>NUCLEOTIDE SEQUENCE [LARGE SCALE GENOMIC DNA]</scope>
    <source>
        <strain evidence="1 2">LaAM-08-1</strain>
    </source>
</reference>
<sequence>MSPTRQRAVLFRSSSTFNTPTSEFYGKKDTIIQAYRFFQVLIPPLVEEDRLIDRSPPLCYQSKFFLNSPYQSNKQSTLCEEAAPRWTAWPDEKSMWRSFYSIPAEFSPPALVRDD</sequence>
<proteinExistence type="predicted"/>
<dbReference type="AlphaFoldDB" id="A0A0C9WT60"/>